<evidence type="ECO:0000313" key="2">
    <source>
        <dbReference type="EMBL" id="GMA33550.1"/>
    </source>
</evidence>
<dbReference type="EMBL" id="BSUM01000001">
    <property type="protein sequence ID" value="GMA33550.1"/>
    <property type="molecule type" value="Genomic_DNA"/>
</dbReference>
<dbReference type="Proteomes" id="UP001157161">
    <property type="component" value="Unassembled WGS sequence"/>
</dbReference>
<name>A0AA37UW38_9MICO</name>
<evidence type="ECO:0000313" key="3">
    <source>
        <dbReference type="Proteomes" id="UP001157161"/>
    </source>
</evidence>
<organism evidence="1 3">
    <name type="scientific">Litorihabitans aurantiacus</name>
    <dbReference type="NCBI Taxonomy" id="1930061"/>
    <lineage>
        <taxon>Bacteria</taxon>
        <taxon>Bacillati</taxon>
        <taxon>Actinomycetota</taxon>
        <taxon>Actinomycetes</taxon>
        <taxon>Micrococcales</taxon>
        <taxon>Beutenbergiaceae</taxon>
        <taxon>Litorihabitans</taxon>
    </lineage>
</organism>
<protein>
    <submittedName>
        <fullName evidence="1">Uncharacterized protein</fullName>
    </submittedName>
</protein>
<comment type="caution">
    <text evidence="1">The sequence shown here is derived from an EMBL/GenBank/DDBJ whole genome shotgun (WGS) entry which is preliminary data.</text>
</comment>
<gene>
    <name evidence="1" type="ORF">GCM10025875_00440</name>
    <name evidence="2" type="ORF">GCM10025875_35420</name>
</gene>
<reference evidence="1" key="2">
    <citation type="submission" date="2023-02" db="EMBL/GenBank/DDBJ databases">
        <authorList>
            <person name="Sun Q."/>
            <person name="Mori K."/>
        </authorList>
    </citation>
    <scope>NUCLEOTIDE SEQUENCE</scope>
    <source>
        <strain evidence="1">NBRC 112290</strain>
    </source>
</reference>
<dbReference type="EMBL" id="BSUM01000001">
    <property type="protein sequence ID" value="GMA30052.1"/>
    <property type="molecule type" value="Genomic_DNA"/>
</dbReference>
<sequence>MTLSVRGAIAGAVSVLAVAGMLASVGYREASRWSGSHPVAPASAEVGGEARTRGVTIGFRGIEEVDRLNGSYGDPFLPPDGWQLWEADFTVDGAPPSDDGGFGVDLVVLADDGATYTRSRLISTSVEPEGGWLGSIFLVDGSRSDVVLLPDGVEPRSVRVVPTDTPRRYWSFDL</sequence>
<evidence type="ECO:0000313" key="1">
    <source>
        <dbReference type="EMBL" id="GMA30052.1"/>
    </source>
</evidence>
<dbReference type="AlphaFoldDB" id="A0AA37UW38"/>
<proteinExistence type="predicted"/>
<keyword evidence="3" id="KW-1185">Reference proteome</keyword>
<reference evidence="1" key="1">
    <citation type="journal article" date="2014" name="Int. J. Syst. Evol. Microbiol.">
        <title>Complete genome sequence of Corynebacterium casei LMG S-19264T (=DSM 44701T), isolated from a smear-ripened cheese.</title>
        <authorList>
            <consortium name="US DOE Joint Genome Institute (JGI-PGF)"/>
            <person name="Walter F."/>
            <person name="Albersmeier A."/>
            <person name="Kalinowski J."/>
            <person name="Ruckert C."/>
        </authorList>
    </citation>
    <scope>NUCLEOTIDE SEQUENCE</scope>
    <source>
        <strain evidence="1">NBRC 112290</strain>
    </source>
</reference>
<dbReference type="RefSeq" id="WP_284248477.1">
    <property type="nucleotide sequence ID" value="NZ_BSUM01000001.1"/>
</dbReference>
<accession>A0AA37UW38</accession>